<dbReference type="Pfam" id="PF02706">
    <property type="entry name" value="Wzz"/>
    <property type="match status" value="1"/>
</dbReference>
<feature type="coiled-coil region" evidence="6">
    <location>
        <begin position="231"/>
        <end position="265"/>
    </location>
</feature>
<dbReference type="PANTHER" id="PTHR32309">
    <property type="entry name" value="TYROSINE-PROTEIN KINASE"/>
    <property type="match status" value="1"/>
</dbReference>
<evidence type="ECO:0000313" key="11">
    <source>
        <dbReference type="EMBL" id="RFM22812.1"/>
    </source>
</evidence>
<dbReference type="EMBL" id="PHFL01000075">
    <property type="protein sequence ID" value="RFM22812.1"/>
    <property type="molecule type" value="Genomic_DNA"/>
</dbReference>
<evidence type="ECO:0000259" key="10">
    <source>
        <dbReference type="Pfam" id="PF13807"/>
    </source>
</evidence>
<dbReference type="PANTHER" id="PTHR32309:SF13">
    <property type="entry name" value="FERRIC ENTEROBACTIN TRANSPORT PROTEIN FEPE"/>
    <property type="match status" value="1"/>
</dbReference>
<feature type="domain" description="Polysaccharide chain length determinant N-terminal" evidence="9">
    <location>
        <begin position="58"/>
        <end position="159"/>
    </location>
</feature>
<organism evidence="11 12">
    <name type="scientific">Candidatus Thermochlorobacter aerophilus</name>
    <dbReference type="NCBI Taxonomy" id="1868324"/>
    <lineage>
        <taxon>Bacteria</taxon>
        <taxon>Pseudomonadati</taxon>
        <taxon>Chlorobiota</taxon>
        <taxon>Chlorobiia</taxon>
        <taxon>Chlorobiales</taxon>
        <taxon>Candidatus Thermochlorobacteriaceae</taxon>
        <taxon>Candidatus Thermochlorobacter</taxon>
    </lineage>
</organism>
<dbReference type="SUPFAM" id="SSF160355">
    <property type="entry name" value="Bacterial polysaccharide co-polymerase-like"/>
    <property type="match status" value="1"/>
</dbReference>
<name>A0A395LVS2_9BACT</name>
<accession>A0A395LVS2</accession>
<keyword evidence="3 8" id="KW-0812">Transmembrane</keyword>
<dbReference type="InterPro" id="IPR050445">
    <property type="entry name" value="Bact_polysacc_biosynth/exp"/>
</dbReference>
<dbReference type="Proteomes" id="UP000266389">
    <property type="component" value="Unassembled WGS sequence"/>
</dbReference>
<evidence type="ECO:0000259" key="9">
    <source>
        <dbReference type="Pfam" id="PF02706"/>
    </source>
</evidence>
<keyword evidence="5 8" id="KW-0472">Membrane</keyword>
<dbReference type="Pfam" id="PF13807">
    <property type="entry name" value="GNVR"/>
    <property type="match status" value="1"/>
</dbReference>
<feature type="domain" description="Tyrosine-protein kinase G-rich" evidence="10">
    <location>
        <begin position="349"/>
        <end position="424"/>
    </location>
</feature>
<proteinExistence type="predicted"/>
<dbReference type="InterPro" id="IPR003856">
    <property type="entry name" value="LPS_length_determ_N"/>
</dbReference>
<keyword evidence="6" id="KW-0175">Coiled coil</keyword>
<protein>
    <recommendedName>
        <fullName evidence="13">Polysaccharide chain length determinant N-terminal domain-containing protein</fullName>
    </recommendedName>
</protein>
<dbReference type="GO" id="GO:0005886">
    <property type="term" value="C:plasma membrane"/>
    <property type="evidence" value="ECO:0007669"/>
    <property type="project" value="UniProtKB-SubCell"/>
</dbReference>
<keyword evidence="2" id="KW-1003">Cell membrane</keyword>
<evidence type="ECO:0000256" key="7">
    <source>
        <dbReference type="SAM" id="MobiDB-lite"/>
    </source>
</evidence>
<dbReference type="InterPro" id="IPR032807">
    <property type="entry name" value="GNVR"/>
</dbReference>
<comment type="caution">
    <text evidence="11">The sequence shown here is derived from an EMBL/GenBank/DDBJ whole genome shotgun (WGS) entry which is preliminary data.</text>
</comment>
<feature type="compositionally biased region" description="Low complexity" evidence="7">
    <location>
        <begin position="19"/>
        <end position="33"/>
    </location>
</feature>
<dbReference type="AlphaFoldDB" id="A0A395LVS2"/>
<gene>
    <name evidence="11" type="ORF">D0433_14380</name>
</gene>
<evidence type="ECO:0000256" key="1">
    <source>
        <dbReference type="ARBA" id="ARBA00004651"/>
    </source>
</evidence>
<evidence type="ECO:0000256" key="5">
    <source>
        <dbReference type="ARBA" id="ARBA00023136"/>
    </source>
</evidence>
<evidence type="ECO:0000256" key="4">
    <source>
        <dbReference type="ARBA" id="ARBA00022989"/>
    </source>
</evidence>
<comment type="subcellular location">
    <subcellularLocation>
        <location evidence="1">Cell membrane</location>
        <topology evidence="1">Multi-pass membrane protein</topology>
    </subcellularLocation>
</comment>
<feature type="transmembrane region" description="Helical" evidence="8">
    <location>
        <begin position="403"/>
        <end position="423"/>
    </location>
</feature>
<dbReference type="GO" id="GO:0004713">
    <property type="term" value="F:protein tyrosine kinase activity"/>
    <property type="evidence" value="ECO:0007669"/>
    <property type="project" value="TreeGrafter"/>
</dbReference>
<keyword evidence="4 8" id="KW-1133">Transmembrane helix</keyword>
<sequence length="446" mass="50683">MGSDFRGSRNLQQHDMSMTEPQPSSTQPVTSTSDAVSTFALTEHEQTDNGYTPSRFMEYLNVIYPWRKFIVIGTLFATLVATVVSFLLPEWYKSSATILVPPQSDLVGLTRLLGGATGFGSSLSGAAESVFGKSKSADDIDRYEAIFDSRRLRLAVIEKFDLIKQYEFDSPSTKEPIKKTLEELDKNLIFKNNRNNTVTITAYFKGDSVKAAEMVNYVIALIDSINRELATENARYQRKFIERRYAEAQAELKAAEERLNAFQKTYRVGEVREQVKASLEASAQIEALAVQSEVEYNVLRKSLGDSHPEVLQARDKAAELRRQAKKFEFGGLSSDLIIPLAKMPDLGMEYLRLYREVLLQTKIVEFLVPQYEQAKLQEARDTPTLLVLDRGYVPEWKDKPKRLLITLGGFFVGLLLSLSLVIFQHELAKLSREPWFQLLRKMFSLR</sequence>
<reference evidence="11 12" key="1">
    <citation type="journal article" date="2011" name="ISME J.">
        <title>Community ecology of hot spring cyanobacterial mats: predominant populations and their functional potential.</title>
        <authorList>
            <person name="Klatt C.G."/>
            <person name="Wood J.M."/>
            <person name="Rusch D.B."/>
            <person name="Bateson M.M."/>
            <person name="Hamamura N."/>
            <person name="Heidelberg J.F."/>
            <person name="Grossman A.R."/>
            <person name="Bhaya D."/>
            <person name="Cohan F.M."/>
            <person name="Kuhl M."/>
            <person name="Bryant D.A."/>
            <person name="Ward D.M."/>
        </authorList>
    </citation>
    <scope>NUCLEOTIDE SEQUENCE [LARGE SCALE GENOMIC DNA]</scope>
    <source>
        <strain evidence="11">OS</strain>
    </source>
</reference>
<feature type="transmembrane region" description="Helical" evidence="8">
    <location>
        <begin position="69"/>
        <end position="88"/>
    </location>
</feature>
<feature type="region of interest" description="Disordered" evidence="7">
    <location>
        <begin position="1"/>
        <end position="34"/>
    </location>
</feature>
<evidence type="ECO:0000256" key="6">
    <source>
        <dbReference type="SAM" id="Coils"/>
    </source>
</evidence>
<evidence type="ECO:0000313" key="12">
    <source>
        <dbReference type="Proteomes" id="UP000266389"/>
    </source>
</evidence>
<evidence type="ECO:0000256" key="8">
    <source>
        <dbReference type="SAM" id="Phobius"/>
    </source>
</evidence>
<evidence type="ECO:0000256" key="3">
    <source>
        <dbReference type="ARBA" id="ARBA00022692"/>
    </source>
</evidence>
<evidence type="ECO:0000256" key="2">
    <source>
        <dbReference type="ARBA" id="ARBA00022475"/>
    </source>
</evidence>
<evidence type="ECO:0008006" key="13">
    <source>
        <dbReference type="Google" id="ProtNLM"/>
    </source>
</evidence>